<keyword evidence="2 5" id="KW-0812">Transmembrane</keyword>
<dbReference type="InterPro" id="IPR036259">
    <property type="entry name" value="MFS_trans_sf"/>
</dbReference>
<comment type="caution">
    <text evidence="7">The sequence shown here is derived from an EMBL/GenBank/DDBJ whole genome shotgun (WGS) entry which is preliminary data.</text>
</comment>
<keyword evidence="3 5" id="KW-1133">Transmembrane helix</keyword>
<protein>
    <submittedName>
        <fullName evidence="7">MFS transporter</fullName>
    </submittedName>
</protein>
<feature type="transmembrane region" description="Helical" evidence="5">
    <location>
        <begin position="222"/>
        <end position="252"/>
    </location>
</feature>
<comment type="subcellular location">
    <subcellularLocation>
        <location evidence="1">Cell membrane</location>
        <topology evidence="1">Multi-pass membrane protein</topology>
    </subcellularLocation>
</comment>
<feature type="domain" description="Major facilitator superfamily (MFS) profile" evidence="6">
    <location>
        <begin position="227"/>
        <end position="427"/>
    </location>
</feature>
<feature type="transmembrane region" description="Helical" evidence="5">
    <location>
        <begin position="376"/>
        <end position="399"/>
    </location>
</feature>
<evidence type="ECO:0000313" key="7">
    <source>
        <dbReference type="EMBL" id="GAA2070082.1"/>
    </source>
</evidence>
<proteinExistence type="predicted"/>
<dbReference type="EMBL" id="BAAAPE010000005">
    <property type="protein sequence ID" value="GAA2070082.1"/>
    <property type="molecule type" value="Genomic_DNA"/>
</dbReference>
<reference evidence="8" key="1">
    <citation type="journal article" date="2019" name="Int. J. Syst. Evol. Microbiol.">
        <title>The Global Catalogue of Microorganisms (GCM) 10K type strain sequencing project: providing services to taxonomists for standard genome sequencing and annotation.</title>
        <authorList>
            <consortium name="The Broad Institute Genomics Platform"/>
            <consortium name="The Broad Institute Genome Sequencing Center for Infectious Disease"/>
            <person name="Wu L."/>
            <person name="Ma J."/>
        </authorList>
    </citation>
    <scope>NUCLEOTIDE SEQUENCE [LARGE SCALE GENOMIC DNA]</scope>
    <source>
        <strain evidence="8">JCM 15478</strain>
    </source>
</reference>
<evidence type="ECO:0000259" key="6">
    <source>
        <dbReference type="PROSITE" id="PS50850"/>
    </source>
</evidence>
<feature type="transmembrane region" description="Helical" evidence="5">
    <location>
        <begin position="24"/>
        <end position="45"/>
    </location>
</feature>
<feature type="transmembrane region" description="Helical" evidence="5">
    <location>
        <begin position="264"/>
        <end position="283"/>
    </location>
</feature>
<sequence>MPSPRPAAPSYAAVLRTPSACRTFGAALLGRLSYGMVPLSLILAAKDVTGSYASAGGVMAAFGATAVLLSPARAALIDRHGPRRALPPMAAVYAALLVVLALATSGRGLPALPLALLAGAAGSCAPPLGPVMRSLWSVLVPERDLLRRAYSLDGVAEELLLVTGPLLVGLLVRFSPPSAGLAVSAVLVLTGALALATAPAVREQYGRKNHGRKAGEEEPGPALGGAGLARAVTAAAGVGMSLGALDLLVIAFADAHHAPGTVPWALAALSAGSAVGGLVHGAVPWRLGSAARLPLLAAALGLVLAVAGLSPGPYALIGWTAAAGLFVAPAITTAYLLADESAPPHARTRAGAWVNTALNAGTSAATAAVGHAVGHLPLPLCFALAAAPPVLSAGAALFIPRGRDGNFPPEFSVVQGAVPSGVETELR</sequence>
<dbReference type="PROSITE" id="PS50850">
    <property type="entry name" value="MFS"/>
    <property type="match status" value="1"/>
</dbReference>
<name>A0ABP5HDE9_9ACTN</name>
<organism evidence="7 8">
    <name type="scientific">Streptomyces albiaxialis</name>
    <dbReference type="NCBI Taxonomy" id="329523"/>
    <lineage>
        <taxon>Bacteria</taxon>
        <taxon>Bacillati</taxon>
        <taxon>Actinomycetota</taxon>
        <taxon>Actinomycetes</taxon>
        <taxon>Kitasatosporales</taxon>
        <taxon>Streptomycetaceae</taxon>
        <taxon>Streptomyces</taxon>
    </lineage>
</organism>
<keyword evidence="8" id="KW-1185">Reference proteome</keyword>
<evidence type="ECO:0000256" key="4">
    <source>
        <dbReference type="ARBA" id="ARBA00023136"/>
    </source>
</evidence>
<dbReference type="SUPFAM" id="SSF103473">
    <property type="entry name" value="MFS general substrate transporter"/>
    <property type="match status" value="1"/>
</dbReference>
<feature type="transmembrane region" description="Helical" evidence="5">
    <location>
        <begin position="350"/>
        <end position="370"/>
    </location>
</feature>
<dbReference type="Gene3D" id="1.20.1250.20">
    <property type="entry name" value="MFS general substrate transporter like domains"/>
    <property type="match status" value="2"/>
</dbReference>
<evidence type="ECO:0000256" key="3">
    <source>
        <dbReference type="ARBA" id="ARBA00022989"/>
    </source>
</evidence>
<evidence type="ECO:0000256" key="1">
    <source>
        <dbReference type="ARBA" id="ARBA00004651"/>
    </source>
</evidence>
<feature type="transmembrane region" description="Helical" evidence="5">
    <location>
        <begin position="51"/>
        <end position="72"/>
    </location>
</feature>
<dbReference type="RefSeq" id="WP_344526318.1">
    <property type="nucleotide sequence ID" value="NZ_BAAAPE010000005.1"/>
</dbReference>
<dbReference type="PANTHER" id="PTHR23542:SF1">
    <property type="entry name" value="MAJOR FACILITATOR SUPERFAMILY (MFS) PROFILE DOMAIN-CONTAINING PROTEIN"/>
    <property type="match status" value="1"/>
</dbReference>
<feature type="transmembrane region" description="Helical" evidence="5">
    <location>
        <begin position="316"/>
        <end position="338"/>
    </location>
</feature>
<evidence type="ECO:0000256" key="5">
    <source>
        <dbReference type="SAM" id="Phobius"/>
    </source>
</evidence>
<gene>
    <name evidence="7" type="ORF">GCM10009801_20530</name>
</gene>
<feature type="transmembrane region" description="Helical" evidence="5">
    <location>
        <begin position="178"/>
        <end position="201"/>
    </location>
</feature>
<evidence type="ECO:0000256" key="2">
    <source>
        <dbReference type="ARBA" id="ARBA00022692"/>
    </source>
</evidence>
<feature type="transmembrane region" description="Helical" evidence="5">
    <location>
        <begin position="84"/>
        <end position="103"/>
    </location>
</feature>
<feature type="transmembrane region" description="Helical" evidence="5">
    <location>
        <begin position="290"/>
        <end position="310"/>
    </location>
</feature>
<keyword evidence="4 5" id="KW-0472">Membrane</keyword>
<dbReference type="Proteomes" id="UP001500016">
    <property type="component" value="Unassembled WGS sequence"/>
</dbReference>
<dbReference type="InterPro" id="IPR020846">
    <property type="entry name" value="MFS_dom"/>
</dbReference>
<evidence type="ECO:0000313" key="8">
    <source>
        <dbReference type="Proteomes" id="UP001500016"/>
    </source>
</evidence>
<dbReference type="PANTHER" id="PTHR23542">
    <property type="match status" value="1"/>
</dbReference>
<dbReference type="InterPro" id="IPR011701">
    <property type="entry name" value="MFS"/>
</dbReference>
<dbReference type="Pfam" id="PF07690">
    <property type="entry name" value="MFS_1"/>
    <property type="match status" value="1"/>
</dbReference>
<accession>A0ABP5HDE9</accession>